<dbReference type="SUPFAM" id="SSF51197">
    <property type="entry name" value="Clavaminate synthase-like"/>
    <property type="match status" value="1"/>
</dbReference>
<evidence type="ECO:0000256" key="10">
    <source>
        <dbReference type="ARBA" id="ARBA00049359"/>
    </source>
</evidence>
<comment type="caution">
    <text evidence="13">The sequence shown here is derived from an EMBL/GenBank/DDBJ whole genome shotgun (WGS) entry which is preliminary data.</text>
</comment>
<comment type="cofactor">
    <cofactor evidence="1">
        <name>Fe(2+)</name>
        <dbReference type="ChEBI" id="CHEBI:29033"/>
    </cofactor>
</comment>
<dbReference type="Pfam" id="PF14226">
    <property type="entry name" value="DIOX_N"/>
    <property type="match status" value="1"/>
</dbReference>
<gene>
    <name evidence="13" type="ORF">C8D77_11622</name>
</gene>
<dbReference type="InterPro" id="IPR050231">
    <property type="entry name" value="Iron_ascorbate_oxido_reductase"/>
</dbReference>
<evidence type="ECO:0000259" key="12">
    <source>
        <dbReference type="PROSITE" id="PS51471"/>
    </source>
</evidence>
<dbReference type="GO" id="GO:0046872">
    <property type="term" value="F:metal ion binding"/>
    <property type="evidence" value="ECO:0007669"/>
    <property type="project" value="UniProtKB-KW"/>
</dbReference>
<keyword evidence="11" id="KW-0560">Oxidoreductase</keyword>
<keyword evidence="13" id="KW-0223">Dioxygenase</keyword>
<dbReference type="Proteomes" id="UP000245631">
    <property type="component" value="Unassembled WGS sequence"/>
</dbReference>
<keyword evidence="11" id="KW-0408">Iron</keyword>
<evidence type="ECO:0000313" key="13">
    <source>
        <dbReference type="EMBL" id="PWJ87446.1"/>
    </source>
</evidence>
<dbReference type="InterPro" id="IPR044861">
    <property type="entry name" value="IPNS-like_FE2OG_OXY"/>
</dbReference>
<dbReference type="PANTHER" id="PTHR47990">
    <property type="entry name" value="2-OXOGLUTARATE (2OG) AND FE(II)-DEPENDENT OXYGENASE SUPERFAMILY PROTEIN-RELATED"/>
    <property type="match status" value="1"/>
</dbReference>
<evidence type="ECO:0000256" key="2">
    <source>
        <dbReference type="ARBA" id="ARBA00004767"/>
    </source>
</evidence>
<protein>
    <recommendedName>
        <fullName evidence="5">2-oxoglutarate-dependent ethylene/succinate-forming enzyme</fullName>
        <ecNumber evidence="4">1.13.12.19</ecNumber>
        <ecNumber evidence="3">1.14.20.7</ecNumber>
    </recommendedName>
    <alternativeName>
        <fullName evidence="7">2-oxoglutarate dioxygenase (ethylene-forming)</fullName>
    </alternativeName>
    <alternativeName>
        <fullName evidence="8">2-oxoglutarate/L-arginine monooxygenase/decarboxylase (succinate-forming)</fullName>
    </alternativeName>
</protein>
<dbReference type="GO" id="GO:0102276">
    <property type="term" value="F:2-oxoglutarate oxygenase/decarboxylase (ethylene-forming) activity"/>
    <property type="evidence" value="ECO:0007669"/>
    <property type="project" value="UniProtKB-EC"/>
</dbReference>
<evidence type="ECO:0000256" key="1">
    <source>
        <dbReference type="ARBA" id="ARBA00001954"/>
    </source>
</evidence>
<keyword evidence="6" id="KW-0266">Ethylene biosynthesis</keyword>
<evidence type="ECO:0000256" key="6">
    <source>
        <dbReference type="ARBA" id="ARBA00022666"/>
    </source>
</evidence>
<comment type="catalytic activity">
    <reaction evidence="10">
        <text>L-arginine + 2-oxoglutarate + O2 = guanidine + L-glutamate 5-semialdehyde + succinate + CO2</text>
        <dbReference type="Rhea" id="RHEA:31535"/>
        <dbReference type="ChEBI" id="CHEBI:15379"/>
        <dbReference type="ChEBI" id="CHEBI:16526"/>
        <dbReference type="ChEBI" id="CHEBI:16810"/>
        <dbReference type="ChEBI" id="CHEBI:30031"/>
        <dbReference type="ChEBI" id="CHEBI:30087"/>
        <dbReference type="ChEBI" id="CHEBI:32682"/>
        <dbReference type="ChEBI" id="CHEBI:58066"/>
        <dbReference type="EC" id="1.14.20.7"/>
    </reaction>
</comment>
<name>A0A8E2W9U0_RHILI</name>
<evidence type="ECO:0000256" key="9">
    <source>
        <dbReference type="ARBA" id="ARBA00047725"/>
    </source>
</evidence>
<dbReference type="PROSITE" id="PS51471">
    <property type="entry name" value="FE2OG_OXY"/>
    <property type="match status" value="1"/>
</dbReference>
<evidence type="ECO:0000256" key="7">
    <source>
        <dbReference type="ARBA" id="ARBA00031011"/>
    </source>
</evidence>
<dbReference type="InterPro" id="IPR027443">
    <property type="entry name" value="IPNS-like_sf"/>
</dbReference>
<comment type="similarity">
    <text evidence="11">Belongs to the iron/ascorbate-dependent oxidoreductase family.</text>
</comment>
<dbReference type="GO" id="GO:0051213">
    <property type="term" value="F:dioxygenase activity"/>
    <property type="evidence" value="ECO:0007669"/>
    <property type="project" value="UniProtKB-KW"/>
</dbReference>
<dbReference type="PRINTS" id="PR00682">
    <property type="entry name" value="IPNSYNTHASE"/>
</dbReference>
<dbReference type="GO" id="GO:0009693">
    <property type="term" value="P:ethylene biosynthetic process"/>
    <property type="evidence" value="ECO:0007669"/>
    <property type="project" value="UniProtKB-KW"/>
</dbReference>
<dbReference type="EMBL" id="QGGH01000016">
    <property type="protein sequence ID" value="PWJ87446.1"/>
    <property type="molecule type" value="Genomic_DNA"/>
</dbReference>
<dbReference type="RefSeq" id="WP_109671465.1">
    <property type="nucleotide sequence ID" value="NZ_QGGH01000016.1"/>
</dbReference>
<organism evidence="13 14">
    <name type="scientific">Rhizobium loti</name>
    <name type="common">Mesorhizobium loti</name>
    <dbReference type="NCBI Taxonomy" id="381"/>
    <lineage>
        <taxon>Bacteria</taxon>
        <taxon>Pseudomonadati</taxon>
        <taxon>Pseudomonadota</taxon>
        <taxon>Alphaproteobacteria</taxon>
        <taxon>Hyphomicrobiales</taxon>
        <taxon>Phyllobacteriaceae</taxon>
        <taxon>Mesorhizobium</taxon>
    </lineage>
</organism>
<dbReference type="InterPro" id="IPR005123">
    <property type="entry name" value="Oxoglu/Fe-dep_dioxygenase_dom"/>
</dbReference>
<dbReference type="InterPro" id="IPR026992">
    <property type="entry name" value="DIOX_N"/>
</dbReference>
<evidence type="ECO:0000256" key="4">
    <source>
        <dbReference type="ARBA" id="ARBA00012531"/>
    </source>
</evidence>
<comment type="catalytic activity">
    <reaction evidence="9">
        <text>2-oxoglutarate + O2 + 2 H(+) = ethene + 3 CO2 + H2O</text>
        <dbReference type="Rhea" id="RHEA:31523"/>
        <dbReference type="ChEBI" id="CHEBI:15377"/>
        <dbReference type="ChEBI" id="CHEBI:15378"/>
        <dbReference type="ChEBI" id="CHEBI:15379"/>
        <dbReference type="ChEBI" id="CHEBI:16526"/>
        <dbReference type="ChEBI" id="CHEBI:16810"/>
        <dbReference type="ChEBI" id="CHEBI:18153"/>
        <dbReference type="EC" id="1.13.12.19"/>
    </reaction>
</comment>
<feature type="domain" description="Fe2OG dioxygenase" evidence="12">
    <location>
        <begin position="182"/>
        <end position="284"/>
    </location>
</feature>
<keyword evidence="11" id="KW-0479">Metal-binding</keyword>
<evidence type="ECO:0000256" key="3">
    <source>
        <dbReference type="ARBA" id="ARBA00012293"/>
    </source>
</evidence>
<comment type="pathway">
    <text evidence="2">Alkene biosynthesis; ethylene biosynthesis via 2-oxoglutarate.</text>
</comment>
<dbReference type="AlphaFoldDB" id="A0A8E2W9U0"/>
<reference evidence="13 14" key="1">
    <citation type="submission" date="2018-05" db="EMBL/GenBank/DDBJ databases">
        <title>Genomic Encyclopedia of Type Strains, Phase IV (KMG-IV): sequencing the most valuable type-strain genomes for metagenomic binning, comparative biology and taxonomic classification.</title>
        <authorList>
            <person name="Goeker M."/>
        </authorList>
    </citation>
    <scope>NUCLEOTIDE SEQUENCE [LARGE SCALE GENOMIC DNA]</scope>
    <source>
        <strain evidence="13 14">DSM 2626</strain>
    </source>
</reference>
<dbReference type="EC" id="1.14.20.7" evidence="3"/>
<evidence type="ECO:0000256" key="8">
    <source>
        <dbReference type="ARBA" id="ARBA00031282"/>
    </source>
</evidence>
<proteinExistence type="inferred from homology"/>
<evidence type="ECO:0000313" key="14">
    <source>
        <dbReference type="Proteomes" id="UP000245631"/>
    </source>
</evidence>
<dbReference type="GeneID" id="61055555"/>
<dbReference type="EC" id="1.13.12.19" evidence="4"/>
<accession>A0A8E2W9U0</accession>
<evidence type="ECO:0000256" key="11">
    <source>
        <dbReference type="RuleBase" id="RU003682"/>
    </source>
</evidence>
<sequence>MTKPDLDDRLRAQRQSFDKIPIVDIGPLLDNSGVLGVAKEIRWALANVGFMYVKNHGLPAQLADETFAQARAFFDQPLEEKMKLHMVNSGVALRGYVEIFGENTDPTNTKDLKECFDIGPERPTLERPFFGPNQWPAALPGFRETVFAYHQAMKDFATKLLRGVALSLDLPRDFFDSRVTDPITYQRLLRYPTQSGRVEEKVIGIGAHVDYGSLTILTQDSVGGLQVMNREGVWVEGVPIAGTFVINIGELLQILTNDLYIANFHRVVNTSGRERYSIPFFIDADYDAVVEPLERYVSPSNPSRYLPVTCGKHKFKRFVKTFPHLERLDLEQ</sequence>
<dbReference type="Pfam" id="PF03171">
    <property type="entry name" value="2OG-FeII_Oxy"/>
    <property type="match status" value="1"/>
</dbReference>
<evidence type="ECO:0000256" key="5">
    <source>
        <dbReference type="ARBA" id="ARBA00019045"/>
    </source>
</evidence>
<dbReference type="Gene3D" id="2.60.120.330">
    <property type="entry name" value="B-lactam Antibiotic, Isopenicillin N Synthase, Chain"/>
    <property type="match status" value="1"/>
</dbReference>